<dbReference type="PANTHER" id="PTHR18964:SF149">
    <property type="entry name" value="BIFUNCTIONAL UDP-N-ACETYLGLUCOSAMINE 2-EPIMERASE_N-ACETYLMANNOSAMINE KINASE"/>
    <property type="match status" value="1"/>
</dbReference>
<proteinExistence type="inferred from homology"/>
<gene>
    <name evidence="2" type="ORF">ENG67_02795</name>
</gene>
<protein>
    <submittedName>
        <fullName evidence="2">ROK family protein</fullName>
    </submittedName>
</protein>
<dbReference type="InterPro" id="IPR049874">
    <property type="entry name" value="ROK_cs"/>
</dbReference>
<organism evidence="2">
    <name type="scientific">candidate division WOR-3 bacterium</name>
    <dbReference type="NCBI Taxonomy" id="2052148"/>
    <lineage>
        <taxon>Bacteria</taxon>
        <taxon>Bacteria division WOR-3</taxon>
    </lineage>
</organism>
<comment type="similarity">
    <text evidence="1">Belongs to the ROK (NagC/XylR) family.</text>
</comment>
<dbReference type="Gene3D" id="3.30.420.40">
    <property type="match status" value="2"/>
</dbReference>
<dbReference type="PROSITE" id="PS01125">
    <property type="entry name" value="ROK"/>
    <property type="match status" value="1"/>
</dbReference>
<dbReference type="AlphaFoldDB" id="A0A7C1B3K9"/>
<dbReference type="Proteomes" id="UP000885931">
    <property type="component" value="Unassembled WGS sequence"/>
</dbReference>
<evidence type="ECO:0000313" key="2">
    <source>
        <dbReference type="EMBL" id="HDM90119.1"/>
    </source>
</evidence>
<sequence>MAILAIDIGATFTKIALVDGGRIVERESVRTPEGGPEELVSVLKSHGKSRLKGGFERIGVGVPGMVDTQRGIVRFPPNLPGWEEVYLSELLKLAFGTPVWIINDANAAVLGEWQYGAGRGSDDILLLTLGTGVGGGVITGGRLLRGANGAGAELGHIMIDAEGPRCNCGNYGCLEAYIGSVHFLKRAREYIHKWGETELYDIADLDMKDIYEAALRNDELALFLFGEYGRYLGYGLVSLIHIFDPEIVILGGGVSGAFEFFYPALQAVLAARLMTYPGRKLNIKRAELGENAGLMGAYYLALREGDV</sequence>
<dbReference type="Pfam" id="PF00480">
    <property type="entry name" value="ROK"/>
    <property type="match status" value="1"/>
</dbReference>
<comment type="caution">
    <text evidence="2">The sequence shown here is derived from an EMBL/GenBank/DDBJ whole genome shotgun (WGS) entry which is preliminary data.</text>
</comment>
<dbReference type="SUPFAM" id="SSF53067">
    <property type="entry name" value="Actin-like ATPase domain"/>
    <property type="match status" value="1"/>
</dbReference>
<evidence type="ECO:0000256" key="1">
    <source>
        <dbReference type="ARBA" id="ARBA00006479"/>
    </source>
</evidence>
<dbReference type="InterPro" id="IPR000600">
    <property type="entry name" value="ROK"/>
</dbReference>
<dbReference type="PANTHER" id="PTHR18964">
    <property type="entry name" value="ROK (REPRESSOR, ORF, KINASE) FAMILY"/>
    <property type="match status" value="1"/>
</dbReference>
<reference evidence="2" key="1">
    <citation type="journal article" date="2020" name="mSystems">
        <title>Genome- and Community-Level Interaction Insights into Carbon Utilization and Element Cycling Functions of Hydrothermarchaeota in Hydrothermal Sediment.</title>
        <authorList>
            <person name="Zhou Z."/>
            <person name="Liu Y."/>
            <person name="Xu W."/>
            <person name="Pan J."/>
            <person name="Luo Z.H."/>
            <person name="Li M."/>
        </authorList>
    </citation>
    <scope>NUCLEOTIDE SEQUENCE [LARGE SCALE GENOMIC DNA]</scope>
    <source>
        <strain evidence="2">HyVt-237</strain>
    </source>
</reference>
<dbReference type="InterPro" id="IPR043129">
    <property type="entry name" value="ATPase_NBD"/>
</dbReference>
<accession>A0A7C1B3K9</accession>
<dbReference type="EMBL" id="DRBW01000107">
    <property type="protein sequence ID" value="HDM90119.1"/>
    <property type="molecule type" value="Genomic_DNA"/>
</dbReference>
<name>A0A7C1B3K9_UNCW3</name>